<protein>
    <submittedName>
        <fullName evidence="1">Uncharacterized protein</fullName>
    </submittedName>
</protein>
<name>A0ABW2ZAG8_9FLAO</name>
<gene>
    <name evidence="1" type="ORF">ACFQZW_12800</name>
</gene>
<sequence length="194" mass="21648">MKIIISSFIIPMVLLLIISCGSKEDNKTEPKTSSTNDLVKTVEDIQDNKRTLVNETPLTKEQFEAWMPKTVLGMPLTSSAINVISGMGSCGGTYSVNNRRVRVMVIDGAGEKGNNAVSTYRFSSTREYDEKGSWGYTKSNMINGIKVKESGLKSGKFSLSMFYNNRFAVDVETYEVSHDELEQIVKDLNLEQLH</sequence>
<dbReference type="Proteomes" id="UP001597032">
    <property type="component" value="Unassembled WGS sequence"/>
</dbReference>
<evidence type="ECO:0000313" key="1">
    <source>
        <dbReference type="EMBL" id="MFD0762963.1"/>
    </source>
</evidence>
<reference evidence="2" key="1">
    <citation type="journal article" date="2019" name="Int. J. Syst. Evol. Microbiol.">
        <title>The Global Catalogue of Microorganisms (GCM) 10K type strain sequencing project: providing services to taxonomists for standard genome sequencing and annotation.</title>
        <authorList>
            <consortium name="The Broad Institute Genomics Platform"/>
            <consortium name="The Broad Institute Genome Sequencing Center for Infectious Disease"/>
            <person name="Wu L."/>
            <person name="Ma J."/>
        </authorList>
    </citation>
    <scope>NUCLEOTIDE SEQUENCE [LARGE SCALE GENOMIC DNA]</scope>
    <source>
        <strain evidence="2">CCUG 60022</strain>
    </source>
</reference>
<organism evidence="1 2">
    <name type="scientific">Lutibacter aestuarii</name>
    <dbReference type="NCBI Taxonomy" id="861111"/>
    <lineage>
        <taxon>Bacteria</taxon>
        <taxon>Pseudomonadati</taxon>
        <taxon>Bacteroidota</taxon>
        <taxon>Flavobacteriia</taxon>
        <taxon>Flavobacteriales</taxon>
        <taxon>Flavobacteriaceae</taxon>
        <taxon>Lutibacter</taxon>
    </lineage>
</organism>
<evidence type="ECO:0000313" key="2">
    <source>
        <dbReference type="Proteomes" id="UP001597032"/>
    </source>
</evidence>
<keyword evidence="2" id="KW-1185">Reference proteome</keyword>
<comment type="caution">
    <text evidence="1">The sequence shown here is derived from an EMBL/GenBank/DDBJ whole genome shotgun (WGS) entry which is preliminary data.</text>
</comment>
<accession>A0ABW2ZAG8</accession>
<proteinExistence type="predicted"/>
<dbReference type="RefSeq" id="WP_386783483.1">
    <property type="nucleotide sequence ID" value="NZ_JBHTIC010000020.1"/>
</dbReference>
<dbReference type="PROSITE" id="PS51257">
    <property type="entry name" value="PROKAR_LIPOPROTEIN"/>
    <property type="match status" value="1"/>
</dbReference>
<dbReference type="EMBL" id="JBHTIC010000020">
    <property type="protein sequence ID" value="MFD0762963.1"/>
    <property type="molecule type" value="Genomic_DNA"/>
</dbReference>